<evidence type="ECO:0000313" key="1">
    <source>
        <dbReference type="EMBL" id="KAI0054351.1"/>
    </source>
</evidence>
<protein>
    <submittedName>
        <fullName evidence="1">Uncharacterized protein</fullName>
    </submittedName>
</protein>
<dbReference type="EMBL" id="MU277488">
    <property type="protein sequence ID" value="KAI0054351.1"/>
    <property type="molecule type" value="Genomic_DNA"/>
</dbReference>
<name>A0ACB8SEI4_9AGAM</name>
<comment type="caution">
    <text evidence="1">The sequence shown here is derived from an EMBL/GenBank/DDBJ whole genome shotgun (WGS) entry which is preliminary data.</text>
</comment>
<sequence length="210" mass="23191">MAGDKAPRQQPSAEREASHRMVMDCSLNALLLSLIYGPRATDSRPCPIYGVRHALGSSRASPQSTQREAEMRTLDPRPVLMVLAHINLHALGFSAVAIAYADRCTASYLVDAISKNLYDPFSHHFASIVSPLFLETYGQVDPVTRTKMKGMLLTVVEKRGSVPRVLFTYSQRVVFGTLRGVSKPSSCTQVCVLTVLLHPMLRRRRAIAIP</sequence>
<keyword evidence="2" id="KW-1185">Reference proteome</keyword>
<reference evidence="1" key="1">
    <citation type="submission" date="2021-03" db="EMBL/GenBank/DDBJ databases">
        <authorList>
            <consortium name="DOE Joint Genome Institute"/>
            <person name="Ahrendt S."/>
            <person name="Looney B.P."/>
            <person name="Miyauchi S."/>
            <person name="Morin E."/>
            <person name="Drula E."/>
            <person name="Courty P.E."/>
            <person name="Chicoki N."/>
            <person name="Fauchery L."/>
            <person name="Kohler A."/>
            <person name="Kuo A."/>
            <person name="Labutti K."/>
            <person name="Pangilinan J."/>
            <person name="Lipzen A."/>
            <person name="Riley R."/>
            <person name="Andreopoulos W."/>
            <person name="He G."/>
            <person name="Johnson J."/>
            <person name="Barry K.W."/>
            <person name="Grigoriev I.V."/>
            <person name="Nagy L."/>
            <person name="Hibbett D."/>
            <person name="Henrissat B."/>
            <person name="Matheny P.B."/>
            <person name="Labbe J."/>
            <person name="Martin F."/>
        </authorList>
    </citation>
    <scope>NUCLEOTIDE SEQUENCE</scope>
    <source>
        <strain evidence="1">HHB10654</strain>
    </source>
</reference>
<reference evidence="1" key="2">
    <citation type="journal article" date="2022" name="New Phytol.">
        <title>Evolutionary transition to the ectomycorrhizal habit in the genomes of a hyperdiverse lineage of mushroom-forming fungi.</title>
        <authorList>
            <person name="Looney B."/>
            <person name="Miyauchi S."/>
            <person name="Morin E."/>
            <person name="Drula E."/>
            <person name="Courty P.E."/>
            <person name="Kohler A."/>
            <person name="Kuo A."/>
            <person name="LaButti K."/>
            <person name="Pangilinan J."/>
            <person name="Lipzen A."/>
            <person name="Riley R."/>
            <person name="Andreopoulos W."/>
            <person name="He G."/>
            <person name="Johnson J."/>
            <person name="Nolan M."/>
            <person name="Tritt A."/>
            <person name="Barry K.W."/>
            <person name="Grigoriev I.V."/>
            <person name="Nagy L.G."/>
            <person name="Hibbett D."/>
            <person name="Henrissat B."/>
            <person name="Matheny P.B."/>
            <person name="Labbe J."/>
            <person name="Martin F.M."/>
        </authorList>
    </citation>
    <scope>NUCLEOTIDE SEQUENCE</scope>
    <source>
        <strain evidence="1">HHB10654</strain>
    </source>
</reference>
<organism evidence="1 2">
    <name type="scientific">Artomyces pyxidatus</name>
    <dbReference type="NCBI Taxonomy" id="48021"/>
    <lineage>
        <taxon>Eukaryota</taxon>
        <taxon>Fungi</taxon>
        <taxon>Dikarya</taxon>
        <taxon>Basidiomycota</taxon>
        <taxon>Agaricomycotina</taxon>
        <taxon>Agaricomycetes</taxon>
        <taxon>Russulales</taxon>
        <taxon>Auriscalpiaceae</taxon>
        <taxon>Artomyces</taxon>
    </lineage>
</organism>
<dbReference type="Proteomes" id="UP000814140">
    <property type="component" value="Unassembled WGS sequence"/>
</dbReference>
<accession>A0ACB8SEI4</accession>
<evidence type="ECO:0000313" key="2">
    <source>
        <dbReference type="Proteomes" id="UP000814140"/>
    </source>
</evidence>
<gene>
    <name evidence="1" type="ORF">BV25DRAFT_1922763</name>
</gene>
<proteinExistence type="predicted"/>